<organism evidence="7 8">
    <name type="scientific">Trypanosoma theileri</name>
    <dbReference type="NCBI Taxonomy" id="67003"/>
    <lineage>
        <taxon>Eukaryota</taxon>
        <taxon>Discoba</taxon>
        <taxon>Euglenozoa</taxon>
        <taxon>Kinetoplastea</taxon>
        <taxon>Metakinetoplastina</taxon>
        <taxon>Trypanosomatida</taxon>
        <taxon>Trypanosomatidae</taxon>
        <taxon>Trypanosoma</taxon>
    </lineage>
</organism>
<evidence type="ECO:0000256" key="2">
    <source>
        <dbReference type="ARBA" id="ARBA00009415"/>
    </source>
</evidence>
<dbReference type="VEuPathDB" id="TriTrypDB:TM35_000083160"/>
<keyword evidence="5" id="KW-0175">Coiled coil</keyword>
<name>A0A1X0P107_9TRYP</name>
<dbReference type="GO" id="GO:0042073">
    <property type="term" value="P:intraciliary transport"/>
    <property type="evidence" value="ECO:0007669"/>
    <property type="project" value="TreeGrafter"/>
</dbReference>
<dbReference type="PANTHER" id="PTHR16011:SF0">
    <property type="entry name" value="INTRAFLAGELLAR TRANSPORT PROTEIN 57 HOMOLOG"/>
    <property type="match status" value="1"/>
</dbReference>
<dbReference type="InterPro" id="IPR019530">
    <property type="entry name" value="Intra-flagellar_transport_57"/>
</dbReference>
<dbReference type="GO" id="GO:0005815">
    <property type="term" value="C:microtubule organizing center"/>
    <property type="evidence" value="ECO:0007669"/>
    <property type="project" value="TreeGrafter"/>
</dbReference>
<proteinExistence type="inferred from homology"/>
<evidence type="ECO:0000256" key="1">
    <source>
        <dbReference type="ARBA" id="ARBA00004138"/>
    </source>
</evidence>
<dbReference type="GO" id="GO:1905515">
    <property type="term" value="P:non-motile cilium assembly"/>
    <property type="evidence" value="ECO:0007669"/>
    <property type="project" value="TreeGrafter"/>
</dbReference>
<evidence type="ECO:0000256" key="4">
    <source>
        <dbReference type="ARBA" id="ARBA00023273"/>
    </source>
</evidence>
<dbReference type="Pfam" id="PF10498">
    <property type="entry name" value="IFT57"/>
    <property type="match status" value="1"/>
</dbReference>
<dbReference type="Proteomes" id="UP000192257">
    <property type="component" value="Unassembled WGS sequence"/>
</dbReference>
<evidence type="ECO:0000256" key="6">
    <source>
        <dbReference type="SAM" id="MobiDB-lite"/>
    </source>
</evidence>
<evidence type="ECO:0000313" key="7">
    <source>
        <dbReference type="EMBL" id="ORC90518.1"/>
    </source>
</evidence>
<keyword evidence="4" id="KW-0966">Cell projection</keyword>
<dbReference type="PANTHER" id="PTHR16011">
    <property type="entry name" value="IFT57/HIPPI"/>
    <property type="match status" value="1"/>
</dbReference>
<evidence type="ECO:0000256" key="5">
    <source>
        <dbReference type="SAM" id="Coils"/>
    </source>
</evidence>
<dbReference type="RefSeq" id="XP_028884584.1">
    <property type="nucleotide sequence ID" value="XM_029024181.1"/>
</dbReference>
<dbReference type="EMBL" id="NBCO01000008">
    <property type="protein sequence ID" value="ORC90518.1"/>
    <property type="molecule type" value="Genomic_DNA"/>
</dbReference>
<dbReference type="GO" id="GO:0030992">
    <property type="term" value="C:intraciliary transport particle B"/>
    <property type="evidence" value="ECO:0007669"/>
    <property type="project" value="TreeGrafter"/>
</dbReference>
<reference evidence="7 8" key="1">
    <citation type="submission" date="2017-03" db="EMBL/GenBank/DDBJ databases">
        <title>An alternative strategy for trypanosome survival in the mammalian bloodstream revealed through genome and transcriptome analysis of the ubiquitous bovine parasite Trypanosoma (Megatrypanum) theileri.</title>
        <authorList>
            <person name="Kelly S."/>
            <person name="Ivens A."/>
            <person name="Mott A."/>
            <person name="O'Neill E."/>
            <person name="Emms D."/>
            <person name="Macleod O."/>
            <person name="Voorheis P."/>
            <person name="Matthews J."/>
            <person name="Matthews K."/>
            <person name="Carrington M."/>
        </authorList>
    </citation>
    <scope>NUCLEOTIDE SEQUENCE [LARGE SCALE GENOMIC DNA]</scope>
    <source>
        <strain evidence="7">Edinburgh</strain>
    </source>
</reference>
<dbReference type="GeneID" id="39983961"/>
<dbReference type="AlphaFoldDB" id="A0A1X0P107"/>
<feature type="coiled-coil region" evidence="5">
    <location>
        <begin position="291"/>
        <end position="349"/>
    </location>
</feature>
<dbReference type="OrthoDB" id="423881at2759"/>
<evidence type="ECO:0000313" key="8">
    <source>
        <dbReference type="Proteomes" id="UP000192257"/>
    </source>
</evidence>
<keyword evidence="7" id="KW-0282">Flagellum</keyword>
<comment type="subcellular location">
    <subcellularLocation>
        <location evidence="1">Cell projection</location>
        <location evidence="1">Cilium</location>
    </subcellularLocation>
</comment>
<feature type="compositionally biased region" description="Acidic residues" evidence="6">
    <location>
        <begin position="403"/>
        <end position="414"/>
    </location>
</feature>
<keyword evidence="3" id="KW-0969">Cilium</keyword>
<comment type="similarity">
    <text evidence="2">Belongs to the IFT57 family.</text>
</comment>
<dbReference type="GO" id="GO:0005794">
    <property type="term" value="C:Golgi apparatus"/>
    <property type="evidence" value="ECO:0007669"/>
    <property type="project" value="TreeGrafter"/>
</dbReference>
<accession>A0A1X0P107</accession>
<feature type="region of interest" description="Disordered" evidence="6">
    <location>
        <begin position="395"/>
        <end position="414"/>
    </location>
</feature>
<sequence length="414" mass="46814">MSRDEGQPQPTGLNVIGTGVIVDDGTMEDLIDKLRLLRYEADFCPRVKPPFKPLSKYYFSGPSSIDNPNAQFHYFTSLCSWLMGLCGHSFEPPGQFDDPTATSTNILTELRAMNLSAPNLAPNRIRQGNGEAVLTILSVLADQALLKKGFNVRSIDYTNVEKYDELDGVTETDDENTVGEEVEDNVMIESDGEDEVYVRATGEKSAKEDSGIPIESEINAEEWNLEVERVGPMLQVRSEGVQDWRSRIESATVLLKAVEKMYPEVKQMLQHVGDDLEKSKDRIQKREQTLAQQFSEQVEDYRVKLRELNTSQDSANMANQSVQQLSAELNQVSGLLDQVKRDIEEREAKISDTTPLMQVKDAVMKVRAEIKQMSLRIGVLQHTVLHYVMKQTKAKRERSGNDMELDDWEDLESM</sequence>
<comment type="caution">
    <text evidence="7">The sequence shown here is derived from an EMBL/GenBank/DDBJ whole genome shotgun (WGS) entry which is preliminary data.</text>
</comment>
<evidence type="ECO:0000256" key="3">
    <source>
        <dbReference type="ARBA" id="ARBA00023069"/>
    </source>
</evidence>
<protein>
    <submittedName>
        <fullName evidence="7">Putative intraflagellar transport protein 57</fullName>
    </submittedName>
</protein>
<keyword evidence="8" id="KW-1185">Reference proteome</keyword>
<gene>
    <name evidence="7" type="ORF">TM35_000083160</name>
</gene>
<dbReference type="GO" id="GO:0005929">
    <property type="term" value="C:cilium"/>
    <property type="evidence" value="ECO:0007669"/>
    <property type="project" value="UniProtKB-SubCell"/>
</dbReference>
<dbReference type="STRING" id="67003.A0A1X0P107"/>